<gene>
    <name evidence="2" type="ORF">CVT26_014049</name>
</gene>
<reference evidence="2 3" key="1">
    <citation type="journal article" date="2018" name="Evol. Lett.">
        <title>Horizontal gene cluster transfer increased hallucinogenic mushroom diversity.</title>
        <authorList>
            <person name="Reynolds H.T."/>
            <person name="Vijayakumar V."/>
            <person name="Gluck-Thaler E."/>
            <person name="Korotkin H.B."/>
            <person name="Matheny P.B."/>
            <person name="Slot J.C."/>
        </authorList>
    </citation>
    <scope>NUCLEOTIDE SEQUENCE [LARGE SCALE GENOMIC DNA]</scope>
    <source>
        <strain evidence="2 3">SRW20</strain>
    </source>
</reference>
<feature type="compositionally biased region" description="Low complexity" evidence="1">
    <location>
        <begin position="105"/>
        <end position="124"/>
    </location>
</feature>
<feature type="region of interest" description="Disordered" evidence="1">
    <location>
        <begin position="1"/>
        <end position="178"/>
    </location>
</feature>
<feature type="region of interest" description="Disordered" evidence="1">
    <location>
        <begin position="264"/>
        <end position="396"/>
    </location>
</feature>
<feature type="compositionally biased region" description="Basic residues" evidence="1">
    <location>
        <begin position="274"/>
        <end position="284"/>
    </location>
</feature>
<feature type="compositionally biased region" description="Polar residues" evidence="1">
    <location>
        <begin position="34"/>
        <end position="51"/>
    </location>
</feature>
<evidence type="ECO:0000313" key="3">
    <source>
        <dbReference type="Proteomes" id="UP000284706"/>
    </source>
</evidence>
<name>A0A409VX17_9AGAR</name>
<sequence length="803" mass="88408">MSDEERYSDGSGAWKARKAAQTRGSAEVSDRSHSVSALNRIGNPSISQSSPLVARKSLSVGMNIRPKSSSPNAIPNTSFPANLAPRSKSQVTSKRITVSSKGIQSSGRAAKSTATTGKTADTSDNVSFSGQAAGPSRAGSSTLLPIPVHRKSNPVLSDFPSTRIPSAKTAKASPLGRPARISSTSVSLASQKANATVSVAPTVGATSSTPTKSYRPLLPLWQQLDNDRADGMFIHKRDRDGNAIVKRIASRAQRRDINEEAGVLHLNTDDPNHTHAHIGPKLRLRSPDLDDESDSDDQPRYRPQARAAPNRKVPGTQHAFKAARKFRSVESSPESDSDTSSAATSLGSANQSSEDVDELDSDQYDPQPRPPDEDVEMEDVSTIPRPPEKHVFNTPPPVIVPLPSSPQRENVVPSLEPSSQLLSAAHALTLPTIRMQSAKQLPFLLRNLRRGFLSRCRDLHLPIYHDHRQVKLQVYYGHAGGGSYMAEAPGWRCPLCSLFGTLTTREMLNFHLQSDHPEVYLEWQELQSDNLDMNSWKLQLVLPEPDLPTAPDGPRTPPEFSSPFPSLTLSPPSQPLDDRQSTPLKKEPIVQLYFKREPQGQQQGSASPGLTADMSASRRSHSTAGSATLSRSTSSAARTPYSFDPRVPKPPLENPLGPATQPPYLPAVSDYGGPTVYYSSRPGGPCLFDLLGTLPMDKFGLLEWEVLDREDEIYESDDVKEEYKVMHALWARWIILNRNEFIADYYKGAIAFVDEYWKIIHRAAGWDALRYFLFILLANQFLNGREVAQILQHYEKHTGMAYW</sequence>
<feature type="compositionally biased region" description="Acidic residues" evidence="1">
    <location>
        <begin position="354"/>
        <end position="363"/>
    </location>
</feature>
<feature type="compositionally biased region" description="Low complexity" evidence="1">
    <location>
        <begin position="622"/>
        <end position="639"/>
    </location>
</feature>
<dbReference type="AlphaFoldDB" id="A0A409VX17"/>
<evidence type="ECO:0000256" key="1">
    <source>
        <dbReference type="SAM" id="MobiDB-lite"/>
    </source>
</evidence>
<dbReference type="Proteomes" id="UP000284706">
    <property type="component" value="Unassembled WGS sequence"/>
</dbReference>
<protein>
    <submittedName>
        <fullName evidence="2">Uncharacterized protein</fullName>
    </submittedName>
</protein>
<keyword evidence="3" id="KW-1185">Reference proteome</keyword>
<dbReference type="EMBL" id="NHYE01005527">
    <property type="protein sequence ID" value="PPQ70805.1"/>
    <property type="molecule type" value="Genomic_DNA"/>
</dbReference>
<evidence type="ECO:0000313" key="2">
    <source>
        <dbReference type="EMBL" id="PPQ70805.1"/>
    </source>
</evidence>
<dbReference type="STRING" id="231916.A0A409VX17"/>
<feature type="compositionally biased region" description="Low complexity" evidence="1">
    <location>
        <begin position="329"/>
        <end position="345"/>
    </location>
</feature>
<dbReference type="OrthoDB" id="3249923at2759"/>
<proteinExistence type="predicted"/>
<feature type="compositionally biased region" description="Polar residues" evidence="1">
    <location>
        <begin position="87"/>
        <end position="104"/>
    </location>
</feature>
<feature type="compositionally biased region" description="Basic and acidic residues" evidence="1">
    <location>
        <begin position="576"/>
        <end position="598"/>
    </location>
</feature>
<feature type="compositionally biased region" description="Low complexity" evidence="1">
    <location>
        <begin position="558"/>
        <end position="571"/>
    </location>
</feature>
<feature type="region of interest" description="Disordered" evidence="1">
    <location>
        <begin position="544"/>
        <end position="661"/>
    </location>
</feature>
<feature type="compositionally biased region" description="Polar residues" evidence="1">
    <location>
        <begin position="66"/>
        <end position="80"/>
    </location>
</feature>
<organism evidence="2 3">
    <name type="scientific">Gymnopilus dilepis</name>
    <dbReference type="NCBI Taxonomy" id="231916"/>
    <lineage>
        <taxon>Eukaryota</taxon>
        <taxon>Fungi</taxon>
        <taxon>Dikarya</taxon>
        <taxon>Basidiomycota</taxon>
        <taxon>Agaricomycotina</taxon>
        <taxon>Agaricomycetes</taxon>
        <taxon>Agaricomycetidae</taxon>
        <taxon>Agaricales</taxon>
        <taxon>Agaricineae</taxon>
        <taxon>Hymenogastraceae</taxon>
        <taxon>Gymnopilus</taxon>
    </lineage>
</organism>
<accession>A0A409VX17</accession>
<comment type="caution">
    <text evidence="2">The sequence shown here is derived from an EMBL/GenBank/DDBJ whole genome shotgun (WGS) entry which is preliminary data.</text>
</comment>
<dbReference type="InParanoid" id="A0A409VX17"/>